<evidence type="ECO:0000256" key="4">
    <source>
        <dbReference type="ARBA" id="ARBA00022737"/>
    </source>
</evidence>
<dbReference type="PANTHER" id="PTHR48060:SF21">
    <property type="entry name" value="L DOMAIN-LIKE PROTEIN"/>
    <property type="match status" value="1"/>
</dbReference>
<dbReference type="InterPro" id="IPR001611">
    <property type="entry name" value="Leu-rich_rpt"/>
</dbReference>
<keyword evidence="8" id="KW-0418">Kinase</keyword>
<evidence type="ECO:0000256" key="3">
    <source>
        <dbReference type="ARBA" id="ARBA00022729"/>
    </source>
</evidence>
<sequence>MAFLFSGNQCLLFNLLLLLLLLHATSAIAALDNSTDLSSLLAFKASTSGGDASDINIAANWTTDTPFCTWVGVGCSRRRSRVVSLNLSSFSLQCTISPQLSNLSFLSSLDLSNNSLSGAIPDTLGRLPRLATLHLGHNLLTGPIPRSIFNMSSLVSTDMSSNNLSSYLPTLLSSHV</sequence>
<reference evidence="8" key="1">
    <citation type="journal article" date="2023" name="GigaByte">
        <title>Genome assembly of the bearded iris, Iris pallida Lam.</title>
        <authorList>
            <person name="Bruccoleri R.E."/>
            <person name="Oakeley E.J."/>
            <person name="Faust A.M.E."/>
            <person name="Altorfer M."/>
            <person name="Dessus-Babus S."/>
            <person name="Burckhardt D."/>
            <person name="Oertli M."/>
            <person name="Naumann U."/>
            <person name="Petersen F."/>
            <person name="Wong J."/>
        </authorList>
    </citation>
    <scope>NUCLEOTIDE SEQUENCE</scope>
    <source>
        <strain evidence="8">GSM-AAB239-AS_SAM_17_03QT</strain>
    </source>
</reference>
<evidence type="ECO:0000313" key="8">
    <source>
        <dbReference type="EMBL" id="KAJ6854208.1"/>
    </source>
</evidence>
<keyword evidence="8" id="KW-0808">Transferase</keyword>
<dbReference type="GO" id="GO:0016301">
    <property type="term" value="F:kinase activity"/>
    <property type="evidence" value="ECO:0007669"/>
    <property type="project" value="UniProtKB-KW"/>
</dbReference>
<dbReference type="Pfam" id="PF13855">
    <property type="entry name" value="LRR_8"/>
    <property type="match status" value="1"/>
</dbReference>
<accession>A0AAX6IM99</accession>
<dbReference type="SUPFAM" id="SSF52058">
    <property type="entry name" value="L domain-like"/>
    <property type="match status" value="1"/>
</dbReference>
<keyword evidence="2" id="KW-0433">Leucine-rich repeat</keyword>
<protein>
    <submittedName>
        <fullName evidence="8">LRR receptor-like serine/threonine-protein kinase</fullName>
    </submittedName>
</protein>
<dbReference type="PRINTS" id="PR00019">
    <property type="entry name" value="LEURICHRPT"/>
</dbReference>
<dbReference type="FunFam" id="3.80.10.10:FF:000400">
    <property type="entry name" value="Nuclear pore complex protein NUP107"/>
    <property type="match status" value="1"/>
</dbReference>
<dbReference type="Pfam" id="PF08263">
    <property type="entry name" value="LRRNT_2"/>
    <property type="match status" value="1"/>
</dbReference>
<evidence type="ECO:0000256" key="5">
    <source>
        <dbReference type="ARBA" id="ARBA00023136"/>
    </source>
</evidence>
<dbReference type="PANTHER" id="PTHR48060">
    <property type="entry name" value="DNA DAMAGE-REPAIR/TOLERATION PROTEIN DRT100"/>
    <property type="match status" value="1"/>
</dbReference>
<dbReference type="Proteomes" id="UP001140949">
    <property type="component" value="Unassembled WGS sequence"/>
</dbReference>
<comment type="caution">
    <text evidence="8">The sequence shown here is derived from an EMBL/GenBank/DDBJ whole genome shotgun (WGS) entry which is preliminary data.</text>
</comment>
<name>A0AAX6IM99_IRIPA</name>
<evidence type="ECO:0000256" key="1">
    <source>
        <dbReference type="ARBA" id="ARBA00004370"/>
    </source>
</evidence>
<organism evidence="8 9">
    <name type="scientific">Iris pallida</name>
    <name type="common">Sweet iris</name>
    <dbReference type="NCBI Taxonomy" id="29817"/>
    <lineage>
        <taxon>Eukaryota</taxon>
        <taxon>Viridiplantae</taxon>
        <taxon>Streptophyta</taxon>
        <taxon>Embryophyta</taxon>
        <taxon>Tracheophyta</taxon>
        <taxon>Spermatophyta</taxon>
        <taxon>Magnoliopsida</taxon>
        <taxon>Liliopsida</taxon>
        <taxon>Asparagales</taxon>
        <taxon>Iridaceae</taxon>
        <taxon>Iridoideae</taxon>
        <taxon>Irideae</taxon>
        <taxon>Iris</taxon>
    </lineage>
</organism>
<dbReference type="InterPro" id="IPR032675">
    <property type="entry name" value="LRR_dom_sf"/>
</dbReference>
<dbReference type="Gene3D" id="3.80.10.10">
    <property type="entry name" value="Ribonuclease Inhibitor"/>
    <property type="match status" value="1"/>
</dbReference>
<feature type="signal peptide" evidence="6">
    <location>
        <begin position="1"/>
        <end position="27"/>
    </location>
</feature>
<feature type="chain" id="PRO_5043982708" evidence="6">
    <location>
        <begin position="28"/>
        <end position="176"/>
    </location>
</feature>
<proteinExistence type="predicted"/>
<evidence type="ECO:0000256" key="6">
    <source>
        <dbReference type="SAM" id="SignalP"/>
    </source>
</evidence>
<gene>
    <name evidence="8" type="ORF">M6B38_101885</name>
</gene>
<dbReference type="AlphaFoldDB" id="A0AAX6IM99"/>
<evidence type="ECO:0000256" key="2">
    <source>
        <dbReference type="ARBA" id="ARBA00022614"/>
    </source>
</evidence>
<keyword evidence="9" id="KW-1185">Reference proteome</keyword>
<dbReference type="InterPro" id="IPR013210">
    <property type="entry name" value="LRR_N_plant-typ"/>
</dbReference>
<keyword evidence="4" id="KW-0677">Repeat</keyword>
<reference evidence="8" key="2">
    <citation type="submission" date="2023-04" db="EMBL/GenBank/DDBJ databases">
        <authorList>
            <person name="Bruccoleri R.E."/>
            <person name="Oakeley E.J."/>
            <person name="Faust A.-M."/>
            <person name="Dessus-Babus S."/>
            <person name="Altorfer M."/>
            <person name="Burckhardt D."/>
            <person name="Oertli M."/>
            <person name="Naumann U."/>
            <person name="Petersen F."/>
            <person name="Wong J."/>
        </authorList>
    </citation>
    <scope>NUCLEOTIDE SEQUENCE</scope>
    <source>
        <strain evidence="8">GSM-AAB239-AS_SAM_17_03QT</strain>
        <tissue evidence="8">Leaf</tissue>
    </source>
</reference>
<dbReference type="InterPro" id="IPR053211">
    <property type="entry name" value="DNA_repair-toleration"/>
</dbReference>
<keyword evidence="8" id="KW-0675">Receptor</keyword>
<evidence type="ECO:0000259" key="7">
    <source>
        <dbReference type="Pfam" id="PF08263"/>
    </source>
</evidence>
<dbReference type="GO" id="GO:0016020">
    <property type="term" value="C:membrane"/>
    <property type="evidence" value="ECO:0007669"/>
    <property type="project" value="UniProtKB-SubCell"/>
</dbReference>
<keyword evidence="3 6" id="KW-0732">Signal</keyword>
<dbReference type="EMBL" id="JANAVB010000194">
    <property type="protein sequence ID" value="KAJ6854208.1"/>
    <property type="molecule type" value="Genomic_DNA"/>
</dbReference>
<feature type="domain" description="Leucine-rich repeat-containing N-terminal plant-type" evidence="7">
    <location>
        <begin position="34"/>
        <end position="76"/>
    </location>
</feature>
<keyword evidence="5" id="KW-0472">Membrane</keyword>
<comment type="subcellular location">
    <subcellularLocation>
        <location evidence="1">Membrane</location>
    </subcellularLocation>
</comment>
<evidence type="ECO:0000313" key="9">
    <source>
        <dbReference type="Proteomes" id="UP001140949"/>
    </source>
</evidence>